<dbReference type="CDD" id="cd09917">
    <property type="entry name" value="F-box_SF"/>
    <property type="match status" value="1"/>
</dbReference>
<dbReference type="OrthoDB" id="5281164at2759"/>
<reference evidence="2" key="1">
    <citation type="submission" date="2019-04" db="EMBL/GenBank/DDBJ databases">
        <title>Friends and foes A comparative genomics studyof 23 Aspergillus species from section Flavi.</title>
        <authorList>
            <consortium name="DOE Joint Genome Institute"/>
            <person name="Kjaerbolling I."/>
            <person name="Vesth T."/>
            <person name="Frisvad J.C."/>
            <person name="Nybo J.L."/>
            <person name="Theobald S."/>
            <person name="Kildgaard S."/>
            <person name="Isbrandt T."/>
            <person name="Kuo A."/>
            <person name="Sato A."/>
            <person name="Lyhne E.K."/>
            <person name="Kogle M.E."/>
            <person name="Wiebenga A."/>
            <person name="Kun R.S."/>
            <person name="Lubbers R.J."/>
            <person name="Makela M.R."/>
            <person name="Barry K."/>
            <person name="Chovatia M."/>
            <person name="Clum A."/>
            <person name="Daum C."/>
            <person name="Haridas S."/>
            <person name="He G."/>
            <person name="LaButti K."/>
            <person name="Lipzen A."/>
            <person name="Mondo S."/>
            <person name="Riley R."/>
            <person name="Salamov A."/>
            <person name="Simmons B.A."/>
            <person name="Magnuson J.K."/>
            <person name="Henrissat B."/>
            <person name="Mortensen U.H."/>
            <person name="Larsen T.O."/>
            <person name="Devries R.P."/>
            <person name="Grigoriev I.V."/>
            <person name="Machida M."/>
            <person name="Baker S.E."/>
            <person name="Andersen M.R."/>
        </authorList>
    </citation>
    <scope>NUCLEOTIDE SEQUENCE [LARGE SCALE GENOMIC DNA]</scope>
    <source>
        <strain evidence="2">CBS 553.77</strain>
    </source>
</reference>
<proteinExistence type="predicted"/>
<dbReference type="EMBL" id="ML739044">
    <property type="protein sequence ID" value="KAE8355996.1"/>
    <property type="molecule type" value="Genomic_DNA"/>
</dbReference>
<keyword evidence="2" id="KW-1185">Reference proteome</keyword>
<evidence type="ECO:0000313" key="2">
    <source>
        <dbReference type="Proteomes" id="UP000327118"/>
    </source>
</evidence>
<organism evidence="1 2">
    <name type="scientific">Aspergillus coremiiformis</name>
    <dbReference type="NCBI Taxonomy" id="138285"/>
    <lineage>
        <taxon>Eukaryota</taxon>
        <taxon>Fungi</taxon>
        <taxon>Dikarya</taxon>
        <taxon>Ascomycota</taxon>
        <taxon>Pezizomycotina</taxon>
        <taxon>Eurotiomycetes</taxon>
        <taxon>Eurotiomycetidae</taxon>
        <taxon>Eurotiales</taxon>
        <taxon>Aspergillaceae</taxon>
        <taxon>Aspergillus</taxon>
        <taxon>Aspergillus subgen. Circumdati</taxon>
    </lineage>
</organism>
<evidence type="ECO:0000313" key="1">
    <source>
        <dbReference type="EMBL" id="KAE8355996.1"/>
    </source>
</evidence>
<dbReference type="Proteomes" id="UP000327118">
    <property type="component" value="Unassembled WGS sequence"/>
</dbReference>
<dbReference type="AlphaFoldDB" id="A0A5N6ZGF0"/>
<sequence length="194" mass="21868">MSGLDDAASSTNAPKTPFSRFMNLPPELHILIANLLIFPDVIHLKLTCAYFNDLIPSLSHRDLLQAELTAFALAHDIYTCRYCLRLRPADKFADRMLRRRRGRYGRDAERRFCVECGLMPRSGTARYGPGAQIVIQGVMFVICMVCREFGIGVKDRFGKGMAVCENCWGERLARQKDAFEDGRSHLHVSLLGGD</sequence>
<name>A0A5N6ZGF0_9EURO</name>
<protein>
    <recommendedName>
        <fullName evidence="3">F-box domain-containing protein</fullName>
    </recommendedName>
</protein>
<evidence type="ECO:0008006" key="3">
    <source>
        <dbReference type="Google" id="ProtNLM"/>
    </source>
</evidence>
<accession>A0A5N6ZGF0</accession>
<gene>
    <name evidence="1" type="ORF">BDV28DRAFT_127990</name>
</gene>